<dbReference type="PANTHER" id="PTHR47901:SF8">
    <property type="entry name" value="CASPASE-3"/>
    <property type="match status" value="1"/>
</dbReference>
<evidence type="ECO:0000256" key="1">
    <source>
        <dbReference type="ARBA" id="ARBA00010134"/>
    </source>
</evidence>
<gene>
    <name evidence="7" type="ORF">niasHT_016213</name>
    <name evidence="8" type="ORF">niasHT_016214</name>
</gene>
<protein>
    <recommendedName>
        <fullName evidence="6">Caspase family p20 domain-containing protein</fullName>
    </recommendedName>
</protein>
<evidence type="ECO:0000256" key="4">
    <source>
        <dbReference type="ARBA" id="ARBA00022801"/>
    </source>
</evidence>
<reference evidence="7 9" key="1">
    <citation type="submission" date="2024-10" db="EMBL/GenBank/DDBJ databases">
        <authorList>
            <person name="Kim D."/>
        </authorList>
    </citation>
    <scope>NUCLEOTIDE SEQUENCE [LARGE SCALE GENOMIC DNA]</scope>
    <source>
        <strain evidence="7">BH-2024</strain>
    </source>
</reference>
<dbReference type="EMBL" id="JBICBT010000509">
    <property type="protein sequence ID" value="KAL3111276.1"/>
    <property type="molecule type" value="Genomic_DNA"/>
</dbReference>
<dbReference type="InterPro" id="IPR001309">
    <property type="entry name" value="Pept_C14_p20"/>
</dbReference>
<feature type="region of interest" description="Disordered" evidence="5">
    <location>
        <begin position="1"/>
        <end position="26"/>
    </location>
</feature>
<dbReference type="Pfam" id="PF00656">
    <property type="entry name" value="Peptidase_C14"/>
    <property type="match status" value="1"/>
</dbReference>
<evidence type="ECO:0000313" key="8">
    <source>
        <dbReference type="EMBL" id="KAL3111276.1"/>
    </source>
</evidence>
<dbReference type="GO" id="GO:0008233">
    <property type="term" value="F:peptidase activity"/>
    <property type="evidence" value="ECO:0007669"/>
    <property type="project" value="UniProtKB-KW"/>
</dbReference>
<dbReference type="InterPro" id="IPR015917">
    <property type="entry name" value="Pept_C14A"/>
</dbReference>
<name>A0ABD2L7Q1_9BILA</name>
<dbReference type="PANTHER" id="PTHR47901">
    <property type="entry name" value="CASPASE RECRUITMENT DOMAIN-CONTAINING PROTEIN 18"/>
    <property type="match status" value="1"/>
</dbReference>
<keyword evidence="3" id="KW-0053">Apoptosis</keyword>
<keyword evidence="2" id="KW-0645">Protease</keyword>
<dbReference type="SMART" id="SM00115">
    <property type="entry name" value="CASc"/>
    <property type="match status" value="1"/>
</dbReference>
<evidence type="ECO:0000259" key="6">
    <source>
        <dbReference type="PROSITE" id="PS50208"/>
    </source>
</evidence>
<evidence type="ECO:0000313" key="7">
    <source>
        <dbReference type="EMBL" id="KAL3111275.1"/>
    </source>
</evidence>
<dbReference type="EMBL" id="JBICBT010000509">
    <property type="protein sequence ID" value="KAL3111275.1"/>
    <property type="molecule type" value="Genomic_DNA"/>
</dbReference>
<comment type="caution">
    <text evidence="7">The sequence shown here is derived from an EMBL/GenBank/DDBJ whole genome shotgun (WGS) entry which is preliminary data.</text>
</comment>
<organism evidence="7 9">
    <name type="scientific">Heterodera trifolii</name>
    <dbReference type="NCBI Taxonomy" id="157864"/>
    <lineage>
        <taxon>Eukaryota</taxon>
        <taxon>Metazoa</taxon>
        <taxon>Ecdysozoa</taxon>
        <taxon>Nematoda</taxon>
        <taxon>Chromadorea</taxon>
        <taxon>Rhabditida</taxon>
        <taxon>Tylenchina</taxon>
        <taxon>Tylenchomorpha</taxon>
        <taxon>Tylenchoidea</taxon>
        <taxon>Heteroderidae</taxon>
        <taxon>Heteroderinae</taxon>
        <taxon>Heterodera</taxon>
    </lineage>
</organism>
<evidence type="ECO:0000256" key="3">
    <source>
        <dbReference type="ARBA" id="ARBA00022703"/>
    </source>
</evidence>
<comment type="similarity">
    <text evidence="1">Belongs to the peptidase C14A family.</text>
</comment>
<evidence type="ECO:0000313" key="9">
    <source>
        <dbReference type="Proteomes" id="UP001620626"/>
    </source>
</evidence>
<dbReference type="Gene3D" id="3.40.50.1460">
    <property type="match status" value="1"/>
</dbReference>
<dbReference type="InterPro" id="IPR002398">
    <property type="entry name" value="Pept_C14"/>
</dbReference>
<sequence length="213" mass="23905">MNEETDSSSSEDEISSTDEEEGTDFEMEKDECAILSGLVRKLKVHVRSALRIERRPNLGSTMVRLALIINNELFDDAQRNRNGSNADVMTFHSLMVELGYSLFVNQNLTADGMIKVVERFARYRKHHAAADSCVVLIASHGLYDHVYGTDMALVNVRHLMALLNADKCPELKVKLKLFFVQACRGSNSKDSFCDPSRPKQQFSPSISKAVFIS</sequence>
<feature type="region of interest" description="Disordered" evidence="5">
    <location>
        <begin position="187"/>
        <end position="206"/>
    </location>
</feature>
<proteinExistence type="inferred from homology"/>
<dbReference type="SUPFAM" id="SSF52129">
    <property type="entry name" value="Caspase-like"/>
    <property type="match status" value="1"/>
</dbReference>
<evidence type="ECO:0000256" key="5">
    <source>
        <dbReference type="SAM" id="MobiDB-lite"/>
    </source>
</evidence>
<dbReference type="InterPro" id="IPR029030">
    <property type="entry name" value="Caspase-like_dom_sf"/>
</dbReference>
<evidence type="ECO:0000256" key="2">
    <source>
        <dbReference type="ARBA" id="ARBA00022670"/>
    </source>
</evidence>
<dbReference type="InterPro" id="IPR011600">
    <property type="entry name" value="Pept_C14_caspase"/>
</dbReference>
<dbReference type="PRINTS" id="PR00376">
    <property type="entry name" value="IL1BCENZYME"/>
</dbReference>
<dbReference type="AlphaFoldDB" id="A0ABD2L7Q1"/>
<keyword evidence="4" id="KW-0378">Hydrolase</keyword>
<dbReference type="GO" id="GO:0006915">
    <property type="term" value="P:apoptotic process"/>
    <property type="evidence" value="ECO:0007669"/>
    <property type="project" value="UniProtKB-KW"/>
</dbReference>
<feature type="domain" description="Caspase family p20" evidence="6">
    <location>
        <begin position="62"/>
        <end position="187"/>
    </location>
</feature>
<keyword evidence="9" id="KW-1185">Reference proteome</keyword>
<dbReference type="PROSITE" id="PS50208">
    <property type="entry name" value="CASPASE_P20"/>
    <property type="match status" value="1"/>
</dbReference>
<dbReference type="Proteomes" id="UP001620626">
    <property type="component" value="Unassembled WGS sequence"/>
</dbReference>
<dbReference type="GO" id="GO:0006508">
    <property type="term" value="P:proteolysis"/>
    <property type="evidence" value="ECO:0007669"/>
    <property type="project" value="UniProtKB-KW"/>
</dbReference>
<accession>A0ABD2L7Q1</accession>